<dbReference type="OrthoDB" id="10057959at2759"/>
<name>A0A6S7H9D0_PARCT</name>
<dbReference type="EMBL" id="CACRXK020004348">
    <property type="protein sequence ID" value="CAB4002415.1"/>
    <property type="molecule type" value="Genomic_DNA"/>
</dbReference>
<evidence type="ECO:0000313" key="4">
    <source>
        <dbReference type="Proteomes" id="UP001152795"/>
    </source>
</evidence>
<feature type="region of interest" description="Disordered" evidence="1">
    <location>
        <begin position="199"/>
        <end position="226"/>
    </location>
</feature>
<accession>A0A6S7H9D0</accession>
<protein>
    <recommendedName>
        <fullName evidence="2">PiggyBac transposable element-derived protein domain-containing protein</fullName>
    </recommendedName>
</protein>
<dbReference type="Proteomes" id="UP001152795">
    <property type="component" value="Unassembled WGS sequence"/>
</dbReference>
<reference evidence="3" key="1">
    <citation type="submission" date="2020-04" db="EMBL/GenBank/DDBJ databases">
        <authorList>
            <person name="Alioto T."/>
            <person name="Alioto T."/>
            <person name="Gomez Garrido J."/>
        </authorList>
    </citation>
    <scope>NUCLEOTIDE SEQUENCE</scope>
    <source>
        <strain evidence="3">A484AB</strain>
    </source>
</reference>
<feature type="compositionally biased region" description="Polar residues" evidence="1">
    <location>
        <begin position="199"/>
        <end position="212"/>
    </location>
</feature>
<sequence length="450" mass="51417">MRECQIAKKDLGEDFPQFDIWFGGHQEQCTQTGSRRSMECSIAKKMGPNVNESLNSSLVWNHAPKHRFKGPRVIEIAAMSAVLAFNCGAASRQDVMKAANIPGGNEENMERQGDDENEGCQDETEDQMDELSESDEDIRAGRLKRRQLTKNRIVNSIDKALDINNYNPYQIPKDLKDIESVVKVDKHRENDVVRVFQNKPPTANIGRNNRANVITGRQGPQPKARVTPTPRAAFELFFTEDIMATIVSCTSRKIRSFISTLPDNFVSQNSKYAYVKETCVDELYAIIGLYIYRGLYKLNTVSVDKLFSNTYGPPIFSATMSRNRFTFIRANLCFDDSSTRDDRWKQNRFAAIREIFESFNFECMSCLVPNDYLSLDETLYPMRNQISFKQYNPNKPAKYGLLFKAINAARYPYTLIASPYCGKPTDDGESTTYRVQKQRTGYRSNCKTND</sequence>
<feature type="domain" description="PiggyBac transposable element-derived protein" evidence="2">
    <location>
        <begin position="229"/>
        <end position="427"/>
    </location>
</feature>
<dbReference type="Pfam" id="PF13843">
    <property type="entry name" value="DDE_Tnp_1_7"/>
    <property type="match status" value="1"/>
</dbReference>
<feature type="region of interest" description="Disordered" evidence="1">
    <location>
        <begin position="100"/>
        <end position="139"/>
    </location>
</feature>
<proteinExistence type="predicted"/>
<dbReference type="PANTHER" id="PTHR46599:SF6">
    <property type="entry name" value="DUAL SPECIFICITY PHOSPHATASE 26"/>
    <property type="match status" value="1"/>
</dbReference>
<evidence type="ECO:0000256" key="1">
    <source>
        <dbReference type="SAM" id="MobiDB-lite"/>
    </source>
</evidence>
<gene>
    <name evidence="3" type="ORF">PACLA_8A065225</name>
</gene>
<dbReference type="AlphaFoldDB" id="A0A6S7H9D0"/>
<evidence type="ECO:0000259" key="2">
    <source>
        <dbReference type="Pfam" id="PF13843"/>
    </source>
</evidence>
<dbReference type="PANTHER" id="PTHR46599">
    <property type="entry name" value="PIGGYBAC TRANSPOSABLE ELEMENT-DERIVED PROTEIN 4"/>
    <property type="match status" value="1"/>
</dbReference>
<feature type="compositionally biased region" description="Acidic residues" evidence="1">
    <location>
        <begin position="115"/>
        <end position="136"/>
    </location>
</feature>
<dbReference type="InterPro" id="IPR029526">
    <property type="entry name" value="PGBD"/>
</dbReference>
<evidence type="ECO:0000313" key="3">
    <source>
        <dbReference type="EMBL" id="CAB4002415.1"/>
    </source>
</evidence>
<keyword evidence="4" id="KW-1185">Reference proteome</keyword>
<organism evidence="3 4">
    <name type="scientific">Paramuricea clavata</name>
    <name type="common">Red gorgonian</name>
    <name type="synonym">Violescent sea-whip</name>
    <dbReference type="NCBI Taxonomy" id="317549"/>
    <lineage>
        <taxon>Eukaryota</taxon>
        <taxon>Metazoa</taxon>
        <taxon>Cnidaria</taxon>
        <taxon>Anthozoa</taxon>
        <taxon>Octocorallia</taxon>
        <taxon>Malacalcyonacea</taxon>
        <taxon>Plexauridae</taxon>
        <taxon>Paramuricea</taxon>
    </lineage>
</organism>
<comment type="caution">
    <text evidence="3">The sequence shown here is derived from an EMBL/GenBank/DDBJ whole genome shotgun (WGS) entry which is preliminary data.</text>
</comment>